<dbReference type="Proteomes" id="UP000183832">
    <property type="component" value="Unassembled WGS sequence"/>
</dbReference>
<sequence length="104" mass="12051">MTLTLKCSTIETGDINHMIQQTSVSNFFSKKSPPEEYLVLNIGTTCEKLHLMSLQKNQNDEEKLQILFRIENLNITQPFKLNGKCFSAFFVQCSIRIQNVFYLL</sequence>
<keyword evidence="2" id="KW-1185">Reference proteome</keyword>
<organism evidence="1 2">
    <name type="scientific">Clunio marinus</name>
    <dbReference type="NCBI Taxonomy" id="568069"/>
    <lineage>
        <taxon>Eukaryota</taxon>
        <taxon>Metazoa</taxon>
        <taxon>Ecdysozoa</taxon>
        <taxon>Arthropoda</taxon>
        <taxon>Hexapoda</taxon>
        <taxon>Insecta</taxon>
        <taxon>Pterygota</taxon>
        <taxon>Neoptera</taxon>
        <taxon>Endopterygota</taxon>
        <taxon>Diptera</taxon>
        <taxon>Nematocera</taxon>
        <taxon>Chironomoidea</taxon>
        <taxon>Chironomidae</taxon>
        <taxon>Clunio</taxon>
    </lineage>
</organism>
<dbReference type="EMBL" id="CVRI01000064">
    <property type="protein sequence ID" value="CRL05628.1"/>
    <property type="molecule type" value="Genomic_DNA"/>
</dbReference>
<name>A0A1J1J1J5_9DIPT</name>
<dbReference type="AlphaFoldDB" id="A0A1J1J1J5"/>
<evidence type="ECO:0000313" key="1">
    <source>
        <dbReference type="EMBL" id="CRL05628.1"/>
    </source>
</evidence>
<accession>A0A1J1J1J5</accession>
<evidence type="ECO:0000313" key="2">
    <source>
        <dbReference type="Proteomes" id="UP000183832"/>
    </source>
</evidence>
<protein>
    <submittedName>
        <fullName evidence="1">CLUMA_CG018554, isoform A</fullName>
    </submittedName>
</protein>
<proteinExistence type="predicted"/>
<gene>
    <name evidence="1" type="ORF">CLUMA_CG018554</name>
</gene>
<reference evidence="1 2" key="1">
    <citation type="submission" date="2015-04" db="EMBL/GenBank/DDBJ databases">
        <authorList>
            <person name="Syromyatnikov M.Y."/>
            <person name="Popov V.N."/>
        </authorList>
    </citation>
    <scope>NUCLEOTIDE SEQUENCE [LARGE SCALE GENOMIC DNA]</scope>
</reference>